<dbReference type="CDD" id="cd02651">
    <property type="entry name" value="nuc_hydro_IU_UC_XIUA"/>
    <property type="match status" value="1"/>
</dbReference>
<dbReference type="InterPro" id="IPR001910">
    <property type="entry name" value="Inosine/uridine_hydrolase_dom"/>
</dbReference>
<protein>
    <submittedName>
        <fullName evidence="4">Ribosylpyrimidine nucleosidase</fullName>
    </submittedName>
</protein>
<dbReference type="EMBL" id="BNJJ01000011">
    <property type="protein sequence ID" value="GHO86180.1"/>
    <property type="molecule type" value="Genomic_DNA"/>
</dbReference>
<keyword evidence="1" id="KW-0378">Hydrolase</keyword>
<dbReference type="PANTHER" id="PTHR12304:SF4">
    <property type="entry name" value="URIDINE NUCLEOSIDASE"/>
    <property type="match status" value="1"/>
</dbReference>
<proteinExistence type="predicted"/>
<dbReference type="Gene3D" id="3.90.245.10">
    <property type="entry name" value="Ribonucleoside hydrolase-like"/>
    <property type="match status" value="1"/>
</dbReference>
<keyword evidence="5" id="KW-1185">Reference proteome</keyword>
<dbReference type="Proteomes" id="UP000635565">
    <property type="component" value="Unassembled WGS sequence"/>
</dbReference>
<accession>A0ABQ3VIZ8</accession>
<comment type="caution">
    <text evidence="4">The sequence shown here is derived from an EMBL/GenBank/DDBJ whole genome shotgun (WGS) entry which is preliminary data.</text>
</comment>
<dbReference type="InterPro" id="IPR036452">
    <property type="entry name" value="Ribo_hydro-like"/>
</dbReference>
<dbReference type="InterPro" id="IPR023186">
    <property type="entry name" value="IUNH"/>
</dbReference>
<dbReference type="SUPFAM" id="SSF53590">
    <property type="entry name" value="Nucleoside hydrolase"/>
    <property type="match status" value="1"/>
</dbReference>
<evidence type="ECO:0000256" key="2">
    <source>
        <dbReference type="ARBA" id="ARBA00023295"/>
    </source>
</evidence>
<dbReference type="PROSITE" id="PS01247">
    <property type="entry name" value="IUNH"/>
    <property type="match status" value="1"/>
</dbReference>
<evidence type="ECO:0000256" key="1">
    <source>
        <dbReference type="ARBA" id="ARBA00022801"/>
    </source>
</evidence>
<evidence type="ECO:0000313" key="5">
    <source>
        <dbReference type="Proteomes" id="UP000635565"/>
    </source>
</evidence>
<name>A0ABQ3VIZ8_9CHLR</name>
<dbReference type="PANTHER" id="PTHR12304">
    <property type="entry name" value="INOSINE-URIDINE PREFERRING NUCLEOSIDE HYDROLASE"/>
    <property type="match status" value="1"/>
</dbReference>
<keyword evidence="2" id="KW-0326">Glycosidase</keyword>
<dbReference type="RefSeq" id="WP_201363835.1">
    <property type="nucleotide sequence ID" value="NZ_BNJJ01000011.1"/>
</dbReference>
<evidence type="ECO:0000313" key="4">
    <source>
        <dbReference type="EMBL" id="GHO86180.1"/>
    </source>
</evidence>
<reference evidence="4 5" key="1">
    <citation type="journal article" date="2021" name="Int. J. Syst. Evol. Microbiol.">
        <title>Reticulibacter mediterranei gen. nov., sp. nov., within the new family Reticulibacteraceae fam. nov., and Ktedonospora formicarum gen. nov., sp. nov., Ktedonobacter robiniae sp. nov., Dictyobacter formicarum sp. nov. and Dictyobacter arantiisoli sp. nov., belonging to the class Ktedonobacteria.</title>
        <authorList>
            <person name="Yabe S."/>
            <person name="Zheng Y."/>
            <person name="Wang C.M."/>
            <person name="Sakai Y."/>
            <person name="Abe K."/>
            <person name="Yokota A."/>
            <person name="Donadio S."/>
            <person name="Cavaletti L."/>
            <person name="Monciardini P."/>
        </authorList>
    </citation>
    <scope>NUCLEOTIDE SEQUENCE [LARGE SCALE GENOMIC DNA]</scope>
    <source>
        <strain evidence="4 5">SOSP1-9</strain>
    </source>
</reference>
<evidence type="ECO:0000259" key="3">
    <source>
        <dbReference type="Pfam" id="PF01156"/>
    </source>
</evidence>
<dbReference type="Pfam" id="PF01156">
    <property type="entry name" value="IU_nuc_hydro"/>
    <property type="match status" value="1"/>
</dbReference>
<gene>
    <name evidence="4" type="ORF">KSZ_41860</name>
</gene>
<feature type="domain" description="Inosine/uridine-preferring nucleoside hydrolase" evidence="3">
    <location>
        <begin position="5"/>
        <end position="300"/>
    </location>
</feature>
<organism evidence="4 5">
    <name type="scientific">Dictyobacter formicarum</name>
    <dbReference type="NCBI Taxonomy" id="2778368"/>
    <lineage>
        <taxon>Bacteria</taxon>
        <taxon>Bacillati</taxon>
        <taxon>Chloroflexota</taxon>
        <taxon>Ktedonobacteria</taxon>
        <taxon>Ktedonobacterales</taxon>
        <taxon>Dictyobacteraceae</taxon>
        <taxon>Dictyobacter</taxon>
    </lineage>
</organism>
<dbReference type="InterPro" id="IPR015910">
    <property type="entry name" value="I/U_nuclsd_hydro_CS"/>
</dbReference>
<sequence length="310" mass="33318">MRQKIILDCDPGHDDAIALLLAARHPALELLAVTTVAGNQSVEKTSTNALKVCSLARVLDVPVARGMQRPLLRPARFASDIHGESGLDGPEMPVPAFPLAAQHAVDLLIELLLQSNGDIVLIPTGPLTNIAAAIRREPAIVPKIQAISLMGGAISVGNVTASAEFNIWADPEAAAIVFACGRPITMVPLEVTHQALATEDIMQRLRAMQRPVPTFVADLLHYFADSYRQVFGFSAPPLHDPCAVAAVIEPGIILTREMHVAIETQGEWTVGRTVCDIYGKTGLPANACVGYALQVERFWDLLLDTLQCYA</sequence>